<keyword evidence="1" id="KW-1133">Transmembrane helix</keyword>
<reference evidence="2" key="2">
    <citation type="submission" date="2025-09" db="UniProtKB">
        <authorList>
            <consortium name="Ensembl"/>
        </authorList>
    </citation>
    <scope>IDENTIFICATION</scope>
</reference>
<feature type="transmembrane region" description="Helical" evidence="1">
    <location>
        <begin position="323"/>
        <end position="342"/>
    </location>
</feature>
<name>A0A8C4QJ95_EPTBU</name>
<protein>
    <recommendedName>
        <fullName evidence="4">Transmembrane protein</fullName>
    </recommendedName>
</protein>
<dbReference type="Ensembl" id="ENSEBUT00000016852.1">
    <property type="protein sequence ID" value="ENSEBUP00000016276.1"/>
    <property type="gene ID" value="ENSEBUG00000010220.1"/>
</dbReference>
<proteinExistence type="predicted"/>
<keyword evidence="3" id="KW-1185">Reference proteome</keyword>
<sequence length="427" mass="47906">MLKGGWSRFVLMYRHRLWRTDLGILTMGGLFVLLVILPLACRHLPYSYYVSREERESLLNVEASERAAVEAEWARRYVRKMGEARRWSDGGPFEGEGGVDAGVSEYHEGGGPGPIVQDYEKHAPRPTKTEPPSVDLAIVVVTIGRLEGYLTRVVATLHHLLTQCGSPCRRHHLAICNVDPKPQSHTEALDLAPLATVFSRLDDGMASVESETASNMFEKEKQDYTFCLRWALNLHPRNVAVLEDDAVPQGDFFPVLHHILTRRATQHTLYLKLYHPERLQGYLHPEPARYFEWLGLGLMGAYLLYAPLYALMHPNRHLKPLTFFLLVVMIMSAAELVGRHYLLELRRLSPHLYSLAPASECCTPGMVFSSAGGKLVLELLLAETCQKGHAKDMALYVAARQTGQAALVIEPNLVSHIGERSSLARAK</sequence>
<dbReference type="Proteomes" id="UP000694388">
    <property type="component" value="Unplaced"/>
</dbReference>
<evidence type="ECO:0000256" key="1">
    <source>
        <dbReference type="SAM" id="Phobius"/>
    </source>
</evidence>
<dbReference type="PANTHER" id="PTHR31410">
    <property type="entry name" value="TRANSMEMBRANE PROTEIN 246"/>
    <property type="match status" value="1"/>
</dbReference>
<reference evidence="2" key="1">
    <citation type="submission" date="2025-08" db="UniProtKB">
        <authorList>
            <consortium name="Ensembl"/>
        </authorList>
    </citation>
    <scope>IDENTIFICATION</scope>
</reference>
<feature type="transmembrane region" description="Helical" evidence="1">
    <location>
        <begin position="290"/>
        <end position="311"/>
    </location>
</feature>
<dbReference type="GeneTree" id="ENSGT00500000045018"/>
<dbReference type="OMA" id="YWNPCSF"/>
<evidence type="ECO:0000313" key="3">
    <source>
        <dbReference type="Proteomes" id="UP000694388"/>
    </source>
</evidence>
<evidence type="ECO:0000313" key="2">
    <source>
        <dbReference type="Ensembl" id="ENSEBUP00000016276.1"/>
    </source>
</evidence>
<keyword evidence="1" id="KW-0472">Membrane</keyword>
<keyword evidence="1" id="KW-0812">Transmembrane</keyword>
<dbReference type="InterPro" id="IPR029675">
    <property type="entry name" value="PGAP4"/>
</dbReference>
<feature type="transmembrane region" description="Helical" evidence="1">
    <location>
        <begin position="21"/>
        <end position="40"/>
    </location>
</feature>
<dbReference type="CDD" id="cd22190">
    <property type="entry name" value="PGAP4"/>
    <property type="match status" value="1"/>
</dbReference>
<accession>A0A8C4QJ95</accession>
<dbReference type="PANTHER" id="PTHR31410:SF1">
    <property type="entry name" value="POST-GPI ATTACHMENT TO PROTEINS FACTOR 4"/>
    <property type="match status" value="1"/>
</dbReference>
<dbReference type="GO" id="GO:0006506">
    <property type="term" value="P:GPI anchor biosynthetic process"/>
    <property type="evidence" value="ECO:0007669"/>
    <property type="project" value="InterPro"/>
</dbReference>
<dbReference type="AlphaFoldDB" id="A0A8C4QJ95"/>
<organism evidence="2 3">
    <name type="scientific">Eptatretus burgeri</name>
    <name type="common">Inshore hagfish</name>
    <dbReference type="NCBI Taxonomy" id="7764"/>
    <lineage>
        <taxon>Eukaryota</taxon>
        <taxon>Metazoa</taxon>
        <taxon>Chordata</taxon>
        <taxon>Craniata</taxon>
        <taxon>Vertebrata</taxon>
        <taxon>Cyclostomata</taxon>
        <taxon>Myxini</taxon>
        <taxon>Myxiniformes</taxon>
        <taxon>Myxinidae</taxon>
        <taxon>Eptatretinae</taxon>
        <taxon>Eptatretus</taxon>
    </lineage>
</organism>
<dbReference type="GO" id="GO:0016757">
    <property type="term" value="F:glycosyltransferase activity"/>
    <property type="evidence" value="ECO:0007669"/>
    <property type="project" value="InterPro"/>
</dbReference>
<evidence type="ECO:0008006" key="4">
    <source>
        <dbReference type="Google" id="ProtNLM"/>
    </source>
</evidence>
<dbReference type="GO" id="GO:0000139">
    <property type="term" value="C:Golgi membrane"/>
    <property type="evidence" value="ECO:0007669"/>
    <property type="project" value="InterPro"/>
</dbReference>